<keyword evidence="5 6" id="KW-0482">Metalloprotease</keyword>
<dbReference type="Pfam" id="PF14559">
    <property type="entry name" value="TPR_19"/>
    <property type="match status" value="1"/>
</dbReference>
<dbReference type="Pfam" id="PF01435">
    <property type="entry name" value="Peptidase_M48"/>
    <property type="match status" value="1"/>
</dbReference>
<dbReference type="InterPro" id="IPR011990">
    <property type="entry name" value="TPR-like_helical_dom_sf"/>
</dbReference>
<evidence type="ECO:0000313" key="9">
    <source>
        <dbReference type="Proteomes" id="UP001235760"/>
    </source>
</evidence>
<proteinExistence type="inferred from homology"/>
<comment type="similarity">
    <text evidence="6">Belongs to the peptidase M48 family.</text>
</comment>
<evidence type="ECO:0000256" key="2">
    <source>
        <dbReference type="ARBA" id="ARBA00022723"/>
    </source>
</evidence>
<keyword evidence="2" id="KW-0479">Metal-binding</keyword>
<evidence type="ECO:0000313" key="8">
    <source>
        <dbReference type="EMBL" id="MDP4301969.1"/>
    </source>
</evidence>
<keyword evidence="4 6" id="KW-0862">Zinc</keyword>
<accession>A0ABT9G687</accession>
<dbReference type="Gene3D" id="1.25.40.10">
    <property type="entry name" value="Tetratricopeptide repeat domain"/>
    <property type="match status" value="1"/>
</dbReference>
<evidence type="ECO:0000256" key="1">
    <source>
        <dbReference type="ARBA" id="ARBA00022670"/>
    </source>
</evidence>
<keyword evidence="9" id="KW-1185">Reference proteome</keyword>
<keyword evidence="1 6" id="KW-0645">Protease</keyword>
<dbReference type="InterPro" id="IPR001915">
    <property type="entry name" value="Peptidase_M48"/>
</dbReference>
<evidence type="ECO:0000256" key="4">
    <source>
        <dbReference type="ARBA" id="ARBA00022833"/>
    </source>
</evidence>
<reference evidence="8 9" key="1">
    <citation type="submission" date="2023-08" db="EMBL/GenBank/DDBJ databases">
        <authorList>
            <person name="Roldan D.M."/>
            <person name="Menes R.J."/>
        </authorList>
    </citation>
    <scope>NUCLEOTIDE SEQUENCE [LARGE SCALE GENOMIC DNA]</scope>
    <source>
        <strain evidence="8 9">CCM 2812</strain>
    </source>
</reference>
<keyword evidence="3 6" id="KW-0378">Hydrolase</keyword>
<comment type="caution">
    <text evidence="8">The sequence shown here is derived from an EMBL/GenBank/DDBJ whole genome shotgun (WGS) entry which is preliminary data.</text>
</comment>
<gene>
    <name evidence="8" type="ORF">Q8X39_15105</name>
</gene>
<protein>
    <submittedName>
        <fullName evidence="8">Tetratricopeptide repeat protein</fullName>
    </submittedName>
</protein>
<name>A0ABT9G687_LEPDI</name>
<organism evidence="8 9">
    <name type="scientific">Leptothrix discophora</name>
    <dbReference type="NCBI Taxonomy" id="89"/>
    <lineage>
        <taxon>Bacteria</taxon>
        <taxon>Pseudomonadati</taxon>
        <taxon>Pseudomonadota</taxon>
        <taxon>Betaproteobacteria</taxon>
        <taxon>Burkholderiales</taxon>
        <taxon>Sphaerotilaceae</taxon>
        <taxon>Leptothrix</taxon>
    </lineage>
</organism>
<evidence type="ECO:0000256" key="6">
    <source>
        <dbReference type="RuleBase" id="RU003983"/>
    </source>
</evidence>
<evidence type="ECO:0000256" key="3">
    <source>
        <dbReference type="ARBA" id="ARBA00022801"/>
    </source>
</evidence>
<dbReference type="SUPFAM" id="SSF48452">
    <property type="entry name" value="TPR-like"/>
    <property type="match status" value="1"/>
</dbReference>
<comment type="cofactor">
    <cofactor evidence="6">
        <name>Zn(2+)</name>
        <dbReference type="ChEBI" id="CHEBI:29105"/>
    </cofactor>
    <text evidence="6">Binds 1 zinc ion per subunit.</text>
</comment>
<evidence type="ECO:0000259" key="7">
    <source>
        <dbReference type="Pfam" id="PF01435"/>
    </source>
</evidence>
<dbReference type="EMBL" id="JAUZEE010000008">
    <property type="protein sequence ID" value="MDP4301969.1"/>
    <property type="molecule type" value="Genomic_DNA"/>
</dbReference>
<evidence type="ECO:0000256" key="5">
    <source>
        <dbReference type="ARBA" id="ARBA00023049"/>
    </source>
</evidence>
<sequence length="431" mass="45826">MSSPESHLPTLPQRRRFALLLGAACLPRVGRAEPAPALDSTSARLIDAQLAPMQFALDLGRVADATLTAYVASVTAAIQRSLSRSDLTLSTQVLRAHHLQACVFPAGSIGLSRGLLLALQDESELAALIALQAAHAELRQFSLPAGARDAMQAVVTQAVAASQASAWSPALGLDGKLGASALLPLRSPAQAREADARALQILADSGYPALALAALLQRLAELRRSQPVLFEAFDLGEPGIDSRVAGARQMAEQRHAATRSLPARRERWLAGTVGLQPAQLLVSDAQTAEQAMLRKEWPFALERLQTALAQQPRDHAVLMRTAQCLQAMGRLRDARGHVAAAREADPDAALACKLGATLALAQRDPAHAWLELETHDRLLPGDPAVVFLKGVALEALGRAAQAAEHYRAYLGYTTQGQAAQYASAHLKLLGR</sequence>
<feature type="domain" description="Peptidase M48" evidence="7">
    <location>
        <begin position="70"/>
        <end position="228"/>
    </location>
</feature>
<dbReference type="Proteomes" id="UP001235760">
    <property type="component" value="Unassembled WGS sequence"/>
</dbReference>
<dbReference type="RefSeq" id="WP_305750509.1">
    <property type="nucleotide sequence ID" value="NZ_JAUZEE010000008.1"/>
</dbReference>